<feature type="transmembrane region" description="Helical" evidence="1">
    <location>
        <begin position="7"/>
        <end position="28"/>
    </location>
</feature>
<accession>A0A9D2FRN3</accession>
<name>A0A9D2FRN3_9FIRM</name>
<reference evidence="2" key="2">
    <citation type="submission" date="2021-04" db="EMBL/GenBank/DDBJ databases">
        <authorList>
            <person name="Gilroy R."/>
        </authorList>
    </citation>
    <scope>NUCLEOTIDE SEQUENCE</scope>
    <source>
        <strain evidence="2">1068</strain>
    </source>
</reference>
<dbReference type="EMBL" id="DXBG01000137">
    <property type="protein sequence ID" value="HIZ65401.1"/>
    <property type="molecule type" value="Genomic_DNA"/>
</dbReference>
<protein>
    <submittedName>
        <fullName evidence="2">Uncharacterized protein</fullName>
    </submittedName>
</protein>
<evidence type="ECO:0000313" key="3">
    <source>
        <dbReference type="Proteomes" id="UP000824056"/>
    </source>
</evidence>
<gene>
    <name evidence="2" type="ORF">H9809_05820</name>
</gene>
<dbReference type="AlphaFoldDB" id="A0A9D2FRN3"/>
<dbReference type="Proteomes" id="UP000824056">
    <property type="component" value="Unassembled WGS sequence"/>
</dbReference>
<organism evidence="2 3">
    <name type="scientific">Candidatus Blautia pullicola</name>
    <dbReference type="NCBI Taxonomy" id="2838498"/>
    <lineage>
        <taxon>Bacteria</taxon>
        <taxon>Bacillati</taxon>
        <taxon>Bacillota</taxon>
        <taxon>Clostridia</taxon>
        <taxon>Lachnospirales</taxon>
        <taxon>Lachnospiraceae</taxon>
        <taxon>Blautia</taxon>
    </lineage>
</organism>
<sequence>MLKKKKYMAAAAAAAVLIAVIVIVWVVIGKKDNEAEEYRCNLGNGIYILSAGAYTGEFVEDGSDRAVENVWKLQVINTSDKDVQFLKIKAQVEDEEGVFEITTLTAGGTVEVLEASGAIYPEEEADAEYQAENLVFFQEELSLQKEHLQISAQDYWIRVENTGSQAIEGDIYVYYKNVKEDVFQGGITYRARLQGGLNPGEARELEVSHYRADTSKIMYVDYQ</sequence>
<keyword evidence="1" id="KW-0812">Transmembrane</keyword>
<evidence type="ECO:0000256" key="1">
    <source>
        <dbReference type="SAM" id="Phobius"/>
    </source>
</evidence>
<comment type="caution">
    <text evidence="2">The sequence shown here is derived from an EMBL/GenBank/DDBJ whole genome shotgun (WGS) entry which is preliminary data.</text>
</comment>
<keyword evidence="1" id="KW-0472">Membrane</keyword>
<evidence type="ECO:0000313" key="2">
    <source>
        <dbReference type="EMBL" id="HIZ65401.1"/>
    </source>
</evidence>
<proteinExistence type="predicted"/>
<reference evidence="2" key="1">
    <citation type="journal article" date="2021" name="PeerJ">
        <title>Extensive microbial diversity within the chicken gut microbiome revealed by metagenomics and culture.</title>
        <authorList>
            <person name="Gilroy R."/>
            <person name="Ravi A."/>
            <person name="Getino M."/>
            <person name="Pursley I."/>
            <person name="Horton D.L."/>
            <person name="Alikhan N.F."/>
            <person name="Baker D."/>
            <person name="Gharbi K."/>
            <person name="Hall N."/>
            <person name="Watson M."/>
            <person name="Adriaenssens E.M."/>
            <person name="Foster-Nyarko E."/>
            <person name="Jarju S."/>
            <person name="Secka A."/>
            <person name="Antonio M."/>
            <person name="Oren A."/>
            <person name="Chaudhuri R.R."/>
            <person name="La Ragione R."/>
            <person name="Hildebrand F."/>
            <person name="Pallen M.J."/>
        </authorList>
    </citation>
    <scope>NUCLEOTIDE SEQUENCE</scope>
    <source>
        <strain evidence="2">1068</strain>
    </source>
</reference>
<keyword evidence="1" id="KW-1133">Transmembrane helix</keyword>